<reference evidence="12 13" key="1">
    <citation type="submission" date="2024-01" db="EMBL/GenBank/DDBJ databases">
        <title>The genomes of 5 underutilized Papilionoideae crops provide insights into root nodulation and disease resistanc.</title>
        <authorList>
            <person name="Jiang F."/>
        </authorList>
    </citation>
    <scope>NUCLEOTIDE SEQUENCE [LARGE SCALE GENOMIC DNA]</scope>
    <source>
        <strain evidence="12">LVBAO_FW01</strain>
        <tissue evidence="12">Leaves</tissue>
    </source>
</reference>
<evidence type="ECO:0000256" key="1">
    <source>
        <dbReference type="ARBA" id="ARBA00001971"/>
    </source>
</evidence>
<keyword evidence="5" id="KW-0812">Transmembrane</keyword>
<name>A0AAN9LNL5_CANGL</name>
<gene>
    <name evidence="12" type="ORF">VNO77_20038</name>
</gene>
<evidence type="ECO:0000256" key="2">
    <source>
        <dbReference type="ARBA" id="ARBA00004167"/>
    </source>
</evidence>
<keyword evidence="4" id="KW-0349">Heme</keyword>
<comment type="similarity">
    <text evidence="3">Belongs to the cytochrome P450 family.</text>
</comment>
<dbReference type="PANTHER" id="PTHR47955">
    <property type="entry name" value="CYTOCHROME P450 FAMILY 71 PROTEIN"/>
    <property type="match status" value="1"/>
</dbReference>
<dbReference type="PANTHER" id="PTHR47955:SF22">
    <property type="entry name" value="CYTOCHROME P450 83B1-LIKE"/>
    <property type="match status" value="1"/>
</dbReference>
<keyword evidence="8" id="KW-0560">Oxidoreductase</keyword>
<accession>A0AAN9LNL5</accession>
<evidence type="ECO:0000256" key="6">
    <source>
        <dbReference type="ARBA" id="ARBA00022723"/>
    </source>
</evidence>
<dbReference type="EMBL" id="JAYMYQ010000004">
    <property type="protein sequence ID" value="KAK7339375.1"/>
    <property type="molecule type" value="Genomic_DNA"/>
</dbReference>
<evidence type="ECO:0000256" key="7">
    <source>
        <dbReference type="ARBA" id="ARBA00022989"/>
    </source>
</evidence>
<evidence type="ECO:0000313" key="13">
    <source>
        <dbReference type="Proteomes" id="UP001367508"/>
    </source>
</evidence>
<dbReference type="Proteomes" id="UP001367508">
    <property type="component" value="Unassembled WGS sequence"/>
</dbReference>
<evidence type="ECO:0000313" key="12">
    <source>
        <dbReference type="EMBL" id="KAK7339375.1"/>
    </source>
</evidence>
<evidence type="ECO:0000256" key="5">
    <source>
        <dbReference type="ARBA" id="ARBA00022692"/>
    </source>
</evidence>
<keyword evidence="13" id="KW-1185">Reference proteome</keyword>
<evidence type="ECO:0000256" key="8">
    <source>
        <dbReference type="ARBA" id="ARBA00023002"/>
    </source>
</evidence>
<dbReference type="GO" id="GO:0004497">
    <property type="term" value="F:monooxygenase activity"/>
    <property type="evidence" value="ECO:0007669"/>
    <property type="project" value="UniProtKB-KW"/>
</dbReference>
<keyword evidence="7" id="KW-1133">Transmembrane helix</keyword>
<proteinExistence type="inferred from homology"/>
<dbReference type="GO" id="GO:0020037">
    <property type="term" value="F:heme binding"/>
    <property type="evidence" value="ECO:0007669"/>
    <property type="project" value="InterPro"/>
</dbReference>
<keyword evidence="11" id="KW-0472">Membrane</keyword>
<dbReference type="Gene3D" id="1.10.630.10">
    <property type="entry name" value="Cytochrome P450"/>
    <property type="match status" value="1"/>
</dbReference>
<evidence type="ECO:0000256" key="4">
    <source>
        <dbReference type="ARBA" id="ARBA00022617"/>
    </source>
</evidence>
<dbReference type="GO" id="GO:0016020">
    <property type="term" value="C:membrane"/>
    <property type="evidence" value="ECO:0007669"/>
    <property type="project" value="UniProtKB-SubCell"/>
</dbReference>
<evidence type="ECO:0000256" key="3">
    <source>
        <dbReference type="ARBA" id="ARBA00010617"/>
    </source>
</evidence>
<keyword evidence="9" id="KW-0408">Iron</keyword>
<dbReference type="AlphaFoldDB" id="A0AAN9LNL5"/>
<comment type="cofactor">
    <cofactor evidence="1">
        <name>heme</name>
        <dbReference type="ChEBI" id="CHEBI:30413"/>
    </cofactor>
</comment>
<dbReference type="GO" id="GO:0005506">
    <property type="term" value="F:iron ion binding"/>
    <property type="evidence" value="ECO:0007669"/>
    <property type="project" value="InterPro"/>
</dbReference>
<comment type="subcellular location">
    <subcellularLocation>
        <location evidence="2">Membrane</location>
        <topology evidence="2">Single-pass membrane protein</topology>
    </subcellularLocation>
</comment>
<keyword evidence="10" id="KW-0503">Monooxygenase</keyword>
<dbReference type="GO" id="GO:0016705">
    <property type="term" value="F:oxidoreductase activity, acting on paired donors, with incorporation or reduction of molecular oxygen"/>
    <property type="evidence" value="ECO:0007669"/>
    <property type="project" value="InterPro"/>
</dbReference>
<comment type="caution">
    <text evidence="12">The sequence shown here is derived from an EMBL/GenBank/DDBJ whole genome shotgun (WGS) entry which is preliminary data.</text>
</comment>
<evidence type="ECO:0000256" key="10">
    <source>
        <dbReference type="ARBA" id="ARBA00023033"/>
    </source>
</evidence>
<sequence length="158" mass="18755">MKNFLSYFHNDFLHFFWALPVLVQSQPSRTHHPPGPRGLPIIGNLHQLHSSILNLQPWKFSKIYDYIPFLRWIDKFTRLLARLEKTFKAFDLFLLEVIVEHLNSNRLKKENEEKEDKVDVLHELKRQDLMSIDLTNDHIKAIILVCAHAFPFFHSVLS</sequence>
<evidence type="ECO:0000256" key="11">
    <source>
        <dbReference type="ARBA" id="ARBA00023136"/>
    </source>
</evidence>
<dbReference type="InterPro" id="IPR036396">
    <property type="entry name" value="Cyt_P450_sf"/>
</dbReference>
<organism evidence="12 13">
    <name type="scientific">Canavalia gladiata</name>
    <name type="common">Sword bean</name>
    <name type="synonym">Dolichos gladiatus</name>
    <dbReference type="NCBI Taxonomy" id="3824"/>
    <lineage>
        <taxon>Eukaryota</taxon>
        <taxon>Viridiplantae</taxon>
        <taxon>Streptophyta</taxon>
        <taxon>Embryophyta</taxon>
        <taxon>Tracheophyta</taxon>
        <taxon>Spermatophyta</taxon>
        <taxon>Magnoliopsida</taxon>
        <taxon>eudicotyledons</taxon>
        <taxon>Gunneridae</taxon>
        <taxon>Pentapetalae</taxon>
        <taxon>rosids</taxon>
        <taxon>fabids</taxon>
        <taxon>Fabales</taxon>
        <taxon>Fabaceae</taxon>
        <taxon>Papilionoideae</taxon>
        <taxon>50 kb inversion clade</taxon>
        <taxon>NPAAA clade</taxon>
        <taxon>indigoferoid/millettioid clade</taxon>
        <taxon>Phaseoleae</taxon>
        <taxon>Canavalia</taxon>
    </lineage>
</organism>
<keyword evidence="6" id="KW-0479">Metal-binding</keyword>
<evidence type="ECO:0000256" key="9">
    <source>
        <dbReference type="ARBA" id="ARBA00023004"/>
    </source>
</evidence>
<protein>
    <submittedName>
        <fullName evidence="12">Uncharacterized protein</fullName>
    </submittedName>
</protein>